<dbReference type="RefSeq" id="WP_413268410.1">
    <property type="nucleotide sequence ID" value="NZ_JBHFNR010000308.1"/>
</dbReference>
<dbReference type="EMBL" id="JBHFNR010000308">
    <property type="protein sequence ID" value="MFB2898819.1"/>
    <property type="molecule type" value="Genomic_DNA"/>
</dbReference>
<dbReference type="GO" id="GO:0004519">
    <property type="term" value="F:endonuclease activity"/>
    <property type="evidence" value="ECO:0007669"/>
    <property type="project" value="UniProtKB-KW"/>
</dbReference>
<accession>A0ABV4Y6U0</accession>
<dbReference type="Proteomes" id="UP001576784">
    <property type="component" value="Unassembled WGS sequence"/>
</dbReference>
<gene>
    <name evidence="1" type="ORF">ACE1CI_38385</name>
</gene>
<evidence type="ECO:0000313" key="2">
    <source>
        <dbReference type="Proteomes" id="UP001576784"/>
    </source>
</evidence>
<keyword evidence="2" id="KW-1185">Reference proteome</keyword>
<keyword evidence="1" id="KW-0540">Nuclease</keyword>
<sequence length="215" mass="24524">MTNTRNAKELTLADVQRIFGFQMQFNGSFTPLLNLEPLTEFEQQELSQIVEDYRNYFLESKVGEGLVKALTTFPLLRLAGFYRSPIKIGLEENIAQIQIEDEDTNITGRLDILAVNKSIRTATDTPFWLIVVESKNSLVDPVAGLSQLLTYAYQSLDHQTSVWGLATNGLRYQFVYIRLGDSPTYQIMPDLNLWEIDRTPQILQVLKAICKLQSQ</sequence>
<protein>
    <submittedName>
        <fullName evidence="1">Restriction endonuclease subunit R</fullName>
    </submittedName>
</protein>
<evidence type="ECO:0000313" key="1">
    <source>
        <dbReference type="EMBL" id="MFB2898819.1"/>
    </source>
</evidence>
<proteinExistence type="predicted"/>
<organism evidence="1 2">
    <name type="scientific">Floridaenema flaviceps BLCC-F50</name>
    <dbReference type="NCBI Taxonomy" id="3153642"/>
    <lineage>
        <taxon>Bacteria</taxon>
        <taxon>Bacillati</taxon>
        <taxon>Cyanobacteriota</taxon>
        <taxon>Cyanophyceae</taxon>
        <taxon>Oscillatoriophycideae</taxon>
        <taxon>Aerosakkonematales</taxon>
        <taxon>Aerosakkonemataceae</taxon>
        <taxon>Floridanema</taxon>
        <taxon>Floridanema flaviceps</taxon>
    </lineage>
</organism>
<comment type="caution">
    <text evidence="1">The sequence shown here is derived from an EMBL/GenBank/DDBJ whole genome shotgun (WGS) entry which is preliminary data.</text>
</comment>
<keyword evidence="1" id="KW-0255">Endonuclease</keyword>
<keyword evidence="1" id="KW-0378">Hydrolase</keyword>
<reference evidence="1 2" key="1">
    <citation type="submission" date="2024-09" db="EMBL/GenBank/DDBJ databases">
        <title>Floridaenema gen nov. (Aerosakkonemataceae, Aerosakkonematales ord. nov., Cyanobacteria) from benthic tropical and subtropical fresh waters, with the description of four new species.</title>
        <authorList>
            <person name="Moretto J.A."/>
            <person name="Berthold D.E."/>
            <person name="Lefler F.W."/>
            <person name="Huang I.-S."/>
            <person name="Laughinghouse H. IV."/>
        </authorList>
    </citation>
    <scope>NUCLEOTIDE SEQUENCE [LARGE SCALE GENOMIC DNA]</scope>
    <source>
        <strain evidence="1 2">BLCC-F50</strain>
    </source>
</reference>
<name>A0ABV4Y6U0_9CYAN</name>